<sequence>MSGCALGWGDHRAVDVAKRPGFGESDLAWGASGHWN</sequence>
<reference evidence="1 2" key="1">
    <citation type="journal article" date="2013" name="ISME J.">
        <title>Metabolic model for the filamentous 'Candidatus Microthrix parvicella' based on genomic and metagenomic analyses.</title>
        <authorList>
            <person name="Jon McIlroy S."/>
            <person name="Kristiansen R."/>
            <person name="Albertsen M."/>
            <person name="Michael Karst S."/>
            <person name="Rossetti S."/>
            <person name="Lund Nielsen J."/>
            <person name="Tandoi V."/>
            <person name="James Seviour R."/>
            <person name="Nielsen P.H."/>
        </authorList>
    </citation>
    <scope>NUCLEOTIDE SEQUENCE [LARGE SCALE GENOMIC DNA]</scope>
    <source>
        <strain evidence="1 2">RN1</strain>
    </source>
</reference>
<accession>R4YWR5</accession>
<keyword evidence="2" id="KW-1185">Reference proteome</keyword>
<protein>
    <submittedName>
        <fullName evidence="1">Uncharacterized protein</fullName>
    </submittedName>
</protein>
<dbReference type="AlphaFoldDB" id="R4YWR5"/>
<proteinExistence type="predicted"/>
<comment type="caution">
    <text evidence="1">The sequence shown here is derived from an EMBL/GenBank/DDBJ whole genome shotgun (WGS) entry which is preliminary data.</text>
</comment>
<organism evidence="1 2">
    <name type="scientific">Candidatus Neomicrothrix parvicella RN1</name>
    <dbReference type="NCBI Taxonomy" id="1229780"/>
    <lineage>
        <taxon>Bacteria</taxon>
        <taxon>Bacillati</taxon>
        <taxon>Actinomycetota</taxon>
        <taxon>Acidimicrobiia</taxon>
        <taxon>Acidimicrobiales</taxon>
        <taxon>Microthrixaceae</taxon>
        <taxon>Candidatus Neomicrothrix</taxon>
    </lineage>
</organism>
<dbReference type="EMBL" id="CANL01000005">
    <property type="protein sequence ID" value="CCM62679.1"/>
    <property type="molecule type" value="Genomic_DNA"/>
</dbReference>
<dbReference type="HOGENOM" id="CLU_3355201_0_0_11"/>
<evidence type="ECO:0000313" key="2">
    <source>
        <dbReference type="Proteomes" id="UP000018291"/>
    </source>
</evidence>
<evidence type="ECO:0000313" key="1">
    <source>
        <dbReference type="EMBL" id="CCM62679.1"/>
    </source>
</evidence>
<dbReference type="Proteomes" id="UP000018291">
    <property type="component" value="Unassembled WGS sequence"/>
</dbReference>
<gene>
    <name evidence="1" type="ORF">BN381_130237</name>
</gene>
<name>R4YWR5_9ACTN</name>